<organism evidence="2 3">
    <name type="scientific">Phytophthora lilii</name>
    <dbReference type="NCBI Taxonomy" id="2077276"/>
    <lineage>
        <taxon>Eukaryota</taxon>
        <taxon>Sar</taxon>
        <taxon>Stramenopiles</taxon>
        <taxon>Oomycota</taxon>
        <taxon>Peronosporomycetes</taxon>
        <taxon>Peronosporales</taxon>
        <taxon>Peronosporaceae</taxon>
        <taxon>Phytophthora</taxon>
    </lineage>
</organism>
<evidence type="ECO:0000313" key="3">
    <source>
        <dbReference type="Proteomes" id="UP001165083"/>
    </source>
</evidence>
<dbReference type="Proteomes" id="UP001165083">
    <property type="component" value="Unassembled WGS sequence"/>
</dbReference>
<dbReference type="OrthoDB" id="129799at2759"/>
<comment type="caution">
    <text evidence="2">The sequence shown here is derived from an EMBL/GenBank/DDBJ whole genome shotgun (WGS) entry which is preliminary data.</text>
</comment>
<reference evidence="2" key="1">
    <citation type="submission" date="2023-04" db="EMBL/GenBank/DDBJ databases">
        <title>Phytophthora lilii NBRC 32176.</title>
        <authorList>
            <person name="Ichikawa N."/>
            <person name="Sato H."/>
            <person name="Tonouchi N."/>
        </authorList>
    </citation>
    <scope>NUCLEOTIDE SEQUENCE</scope>
    <source>
        <strain evidence="2">NBRC 32176</strain>
    </source>
</reference>
<evidence type="ECO:0000256" key="1">
    <source>
        <dbReference type="SAM" id="MobiDB-lite"/>
    </source>
</evidence>
<feature type="region of interest" description="Disordered" evidence="1">
    <location>
        <begin position="14"/>
        <end position="39"/>
    </location>
</feature>
<gene>
    <name evidence="2" type="ORF">Plil01_001189700</name>
</gene>
<keyword evidence="3" id="KW-1185">Reference proteome</keyword>
<evidence type="ECO:0000313" key="2">
    <source>
        <dbReference type="EMBL" id="GMF28282.1"/>
    </source>
</evidence>
<protein>
    <submittedName>
        <fullName evidence="2">Unnamed protein product</fullName>
    </submittedName>
</protein>
<dbReference type="EMBL" id="BSXW01000705">
    <property type="protein sequence ID" value="GMF28282.1"/>
    <property type="molecule type" value="Genomic_DNA"/>
</dbReference>
<name>A0A9W6X3A1_9STRA</name>
<dbReference type="AlphaFoldDB" id="A0A9W6X3A1"/>
<sequence>MMKFSILRELADDPSAIEERGRRGGGGRGGGRRRPGGQVYGPYTSIGFMYPNETPYFKKDMQKLLKNWVARKRAEAKKRAEKAKAAAESRRLRA</sequence>
<proteinExistence type="predicted"/>
<accession>A0A9W6X3A1</accession>